<reference evidence="1 2" key="1">
    <citation type="journal article" date="2021" name="Hortic Res">
        <title>High-quality reference genome and annotation aids understanding of berry development for evergreen blueberry (Vaccinium darrowii).</title>
        <authorList>
            <person name="Yu J."/>
            <person name="Hulse-Kemp A.M."/>
            <person name="Babiker E."/>
            <person name="Staton M."/>
        </authorList>
    </citation>
    <scope>NUCLEOTIDE SEQUENCE [LARGE SCALE GENOMIC DNA]</scope>
    <source>
        <strain evidence="2">cv. NJ 8807/NJ 8810</strain>
        <tissue evidence="1">Young leaf</tissue>
    </source>
</reference>
<proteinExistence type="predicted"/>
<name>A0ACB7Y1P2_9ERIC</name>
<keyword evidence="2" id="KW-1185">Reference proteome</keyword>
<dbReference type="EMBL" id="CM037155">
    <property type="protein sequence ID" value="KAH7846943.1"/>
    <property type="molecule type" value="Genomic_DNA"/>
</dbReference>
<comment type="caution">
    <text evidence="1">The sequence shown here is derived from an EMBL/GenBank/DDBJ whole genome shotgun (WGS) entry which is preliminary data.</text>
</comment>
<dbReference type="Proteomes" id="UP000828048">
    <property type="component" value="Chromosome 5"/>
</dbReference>
<gene>
    <name evidence="1" type="ORF">Vadar_019991</name>
</gene>
<organism evidence="1 2">
    <name type="scientific">Vaccinium darrowii</name>
    <dbReference type="NCBI Taxonomy" id="229202"/>
    <lineage>
        <taxon>Eukaryota</taxon>
        <taxon>Viridiplantae</taxon>
        <taxon>Streptophyta</taxon>
        <taxon>Embryophyta</taxon>
        <taxon>Tracheophyta</taxon>
        <taxon>Spermatophyta</taxon>
        <taxon>Magnoliopsida</taxon>
        <taxon>eudicotyledons</taxon>
        <taxon>Gunneridae</taxon>
        <taxon>Pentapetalae</taxon>
        <taxon>asterids</taxon>
        <taxon>Ericales</taxon>
        <taxon>Ericaceae</taxon>
        <taxon>Vaccinioideae</taxon>
        <taxon>Vaccinieae</taxon>
        <taxon>Vaccinium</taxon>
    </lineage>
</organism>
<accession>A0ACB7Y1P2</accession>
<evidence type="ECO:0000313" key="2">
    <source>
        <dbReference type="Proteomes" id="UP000828048"/>
    </source>
</evidence>
<protein>
    <submittedName>
        <fullName evidence="1">Uncharacterized protein</fullName>
    </submittedName>
</protein>
<sequence length="549" mass="62984">MDCIQVVDPVGIAGGLAVLWKQDLNVRLIRRSSFFIEVVIINDVTGREWHLINLYANSIDRVRKEQWAELKRHRQQTVGDWVLWGDFNDLLWDDEKRGGRQREVWALRAFREFVTDMEAIDLGFSGYPVTWVNRRFGNGLIQERLDRVLVSPGWRMKYDKAQVKHLFAVGSDHAALLLDTDPPNYMGHRHFRFDSRWTTDSESYEVVKRGWNMQSKGSKMFQLFQKIKNCRYELRSWSKGKKFNARKKINETQAQLQAIREGCVPGEPHQIRALEKELGVAWEQEEAFWRQKTRANWMVKGDRNTSFFHAKVTQRRRRNTISGIQKADGEWCEEPEMVAKEFGVRLNGQGEDKWTALGMFATFCWHIWLARNEWIFKGVRVDEARIHAKAMDDFSSYVLELSKIGAAAIDTRTEESRIGWVPPAVGVLKVNVDGAFDAKSGRGGVGLVLRDYRGDILEAQAIPILQSSSAESVEALGVRFALFAAVKDMSKDYIVEGDVQTVLKMLQGTLNVKASVEVVIKDSINLAKYELDQIDAKETRGELPPLICL</sequence>
<evidence type="ECO:0000313" key="1">
    <source>
        <dbReference type="EMBL" id="KAH7846943.1"/>
    </source>
</evidence>